<protein>
    <submittedName>
        <fullName evidence="3">Uncharacterized protein</fullName>
    </submittedName>
</protein>
<feature type="transmembrane region" description="Helical" evidence="2">
    <location>
        <begin position="70"/>
        <end position="93"/>
    </location>
</feature>
<evidence type="ECO:0000256" key="1">
    <source>
        <dbReference type="SAM" id="MobiDB-lite"/>
    </source>
</evidence>
<keyword evidence="4" id="KW-1185">Reference proteome</keyword>
<name>A0A1M4Y6J0_9RHOB</name>
<feature type="compositionally biased region" description="Pro residues" evidence="1">
    <location>
        <begin position="117"/>
        <end position="128"/>
    </location>
</feature>
<proteinExistence type="predicted"/>
<feature type="region of interest" description="Disordered" evidence="1">
    <location>
        <begin position="113"/>
        <end position="143"/>
    </location>
</feature>
<feature type="compositionally biased region" description="Basic and acidic residues" evidence="1">
    <location>
        <begin position="134"/>
        <end position="143"/>
    </location>
</feature>
<keyword evidence="2" id="KW-1133">Transmembrane helix</keyword>
<sequence>MTGADIHPMATGHIPSYVTQADGSDFLFTFMVFFTVGVVVLIGVGYLTLHSVPEKMAHENNHPQFQLVGILALLALFTHNGIFWIAAILVAGFQFPDFAAPLRSIADAIRSLAPGRGLPPEPEAPPAPVTDQGTRTEGDVADA</sequence>
<accession>A0A1M4Y6J0</accession>
<reference evidence="3 4" key="1">
    <citation type="submission" date="2016-11" db="EMBL/GenBank/DDBJ databases">
        <authorList>
            <person name="Varghese N."/>
            <person name="Submissions S."/>
        </authorList>
    </citation>
    <scope>NUCLEOTIDE SEQUENCE [LARGE SCALE GENOMIC DNA]</scope>
    <source>
        <strain evidence="3 4">DSM 29341</strain>
    </source>
</reference>
<dbReference type="EMBL" id="FQVK01000014">
    <property type="protein sequence ID" value="SHF01417.1"/>
    <property type="molecule type" value="Genomic_DNA"/>
</dbReference>
<dbReference type="Proteomes" id="UP000325134">
    <property type="component" value="Unassembled WGS sequence"/>
</dbReference>
<gene>
    <name evidence="3" type="ORF">SAMN05444279_11434</name>
</gene>
<evidence type="ECO:0000313" key="3">
    <source>
        <dbReference type="EMBL" id="SHF01417.1"/>
    </source>
</evidence>
<evidence type="ECO:0000256" key="2">
    <source>
        <dbReference type="SAM" id="Phobius"/>
    </source>
</evidence>
<keyword evidence="2" id="KW-0472">Membrane</keyword>
<evidence type="ECO:0000313" key="4">
    <source>
        <dbReference type="Proteomes" id="UP000325134"/>
    </source>
</evidence>
<keyword evidence="2" id="KW-0812">Transmembrane</keyword>
<feature type="transmembrane region" description="Helical" evidence="2">
    <location>
        <begin position="26"/>
        <end position="49"/>
    </location>
</feature>
<dbReference type="AlphaFoldDB" id="A0A1M4Y6J0"/>
<organism evidence="3 4">
    <name type="scientific">Ruegeria intermedia</name>
    <dbReference type="NCBI Taxonomy" id="996115"/>
    <lineage>
        <taxon>Bacteria</taxon>
        <taxon>Pseudomonadati</taxon>
        <taxon>Pseudomonadota</taxon>
        <taxon>Alphaproteobacteria</taxon>
        <taxon>Rhodobacterales</taxon>
        <taxon>Roseobacteraceae</taxon>
        <taxon>Ruegeria</taxon>
    </lineage>
</organism>